<comment type="subcellular location">
    <subcellularLocation>
        <location evidence="1">Membrane</location>
        <topology evidence="1">Multi-pass membrane protein</topology>
    </subcellularLocation>
</comment>
<evidence type="ECO:0000256" key="4">
    <source>
        <dbReference type="ARBA" id="ARBA00023136"/>
    </source>
</evidence>
<dbReference type="Pfam" id="PF02535">
    <property type="entry name" value="Zip"/>
    <property type="match status" value="1"/>
</dbReference>
<dbReference type="Proteomes" id="UP000291981">
    <property type="component" value="Unassembled WGS sequence"/>
</dbReference>
<keyword evidence="2 5" id="KW-0812">Transmembrane</keyword>
<evidence type="ECO:0000313" key="7">
    <source>
        <dbReference type="Proteomes" id="UP000291981"/>
    </source>
</evidence>
<dbReference type="AlphaFoldDB" id="A0A4Q8QIJ3"/>
<dbReference type="EMBL" id="SGIU01000001">
    <property type="protein sequence ID" value="TAI48239.1"/>
    <property type="molecule type" value="Genomic_DNA"/>
</dbReference>
<keyword evidence="4 5" id="KW-0472">Membrane</keyword>
<feature type="transmembrane region" description="Helical" evidence="5">
    <location>
        <begin position="173"/>
        <end position="197"/>
    </location>
</feature>
<dbReference type="GO" id="GO:0046873">
    <property type="term" value="F:metal ion transmembrane transporter activity"/>
    <property type="evidence" value="ECO:0007669"/>
    <property type="project" value="InterPro"/>
</dbReference>
<accession>A0A4Q8QIJ3</accession>
<evidence type="ECO:0000313" key="6">
    <source>
        <dbReference type="EMBL" id="TAI48239.1"/>
    </source>
</evidence>
<dbReference type="GO" id="GO:0016020">
    <property type="term" value="C:membrane"/>
    <property type="evidence" value="ECO:0007669"/>
    <property type="project" value="UniProtKB-SubCell"/>
</dbReference>
<comment type="caution">
    <text evidence="6">The sequence shown here is derived from an EMBL/GenBank/DDBJ whole genome shotgun (WGS) entry which is preliminary data.</text>
</comment>
<feature type="transmembrane region" description="Helical" evidence="5">
    <location>
        <begin position="147"/>
        <end position="167"/>
    </location>
</feature>
<dbReference type="OrthoDB" id="654481at2"/>
<feature type="transmembrane region" description="Helical" evidence="5">
    <location>
        <begin position="60"/>
        <end position="77"/>
    </location>
</feature>
<evidence type="ECO:0000256" key="1">
    <source>
        <dbReference type="ARBA" id="ARBA00004141"/>
    </source>
</evidence>
<keyword evidence="7" id="KW-1185">Reference proteome</keyword>
<protein>
    <submittedName>
        <fullName evidence="6">ZIP family metal transporter</fullName>
    </submittedName>
</protein>
<reference evidence="6 7" key="1">
    <citation type="submission" date="2019-02" db="EMBL/GenBank/DDBJ databases">
        <title>Draft genome sequence of Muricauda sp. 176CP4-71.</title>
        <authorList>
            <person name="Park J.-S."/>
        </authorList>
    </citation>
    <scope>NUCLEOTIDE SEQUENCE [LARGE SCALE GENOMIC DNA]</scope>
    <source>
        <strain evidence="6 7">176CP4-71</strain>
    </source>
</reference>
<sequence length="223" mass="24501">MIFILPVISVWVGYIVAIFLKPKSPKGIQLLLAFSGAFLLALTFFELLPEVYESENSKEIAVYILVGILLQIFLEFFSKGAEHGHTHIQVKKSNFPIILFISLSLHALVEGVPIEEGNSILYGIIIHKLPVAIILSTFLINSKIKPVNTLIFIAAFSLITPLGTYLATQTNLIASFGSQITAIAIGVFLHVSTIILFESSKDHSLDFKKLGVIMVGVVLAYFL</sequence>
<proteinExistence type="predicted"/>
<feature type="transmembrane region" description="Helical" evidence="5">
    <location>
        <begin position="120"/>
        <end position="140"/>
    </location>
</feature>
<evidence type="ECO:0000256" key="5">
    <source>
        <dbReference type="SAM" id="Phobius"/>
    </source>
</evidence>
<evidence type="ECO:0000256" key="3">
    <source>
        <dbReference type="ARBA" id="ARBA00022989"/>
    </source>
</evidence>
<name>A0A4Q8QIJ3_9FLAO</name>
<dbReference type="InterPro" id="IPR003689">
    <property type="entry name" value="ZIP"/>
</dbReference>
<organism evidence="6 7">
    <name type="scientific">Flagellimonas allohymeniacidonis</name>
    <dbReference type="NCBI Taxonomy" id="2517819"/>
    <lineage>
        <taxon>Bacteria</taxon>
        <taxon>Pseudomonadati</taxon>
        <taxon>Bacteroidota</taxon>
        <taxon>Flavobacteriia</taxon>
        <taxon>Flavobacteriales</taxon>
        <taxon>Flavobacteriaceae</taxon>
        <taxon>Flagellimonas</taxon>
    </lineage>
</organism>
<feature type="transmembrane region" description="Helical" evidence="5">
    <location>
        <begin position="97"/>
        <end position="114"/>
    </location>
</feature>
<feature type="transmembrane region" description="Helical" evidence="5">
    <location>
        <begin position="30"/>
        <end position="48"/>
    </location>
</feature>
<keyword evidence="3 5" id="KW-1133">Transmembrane helix</keyword>
<dbReference type="RefSeq" id="WP_130607885.1">
    <property type="nucleotide sequence ID" value="NZ_SGIU01000001.1"/>
</dbReference>
<evidence type="ECO:0000256" key="2">
    <source>
        <dbReference type="ARBA" id="ARBA00022692"/>
    </source>
</evidence>
<gene>
    <name evidence="6" type="ORF">EW142_00035</name>
</gene>